<comment type="caution">
    <text evidence="2">The sequence shown here is derived from an EMBL/GenBank/DDBJ whole genome shotgun (WGS) entry which is preliminary data.</text>
</comment>
<feature type="transmembrane region" description="Helical" evidence="1">
    <location>
        <begin position="183"/>
        <end position="207"/>
    </location>
</feature>
<dbReference type="Proteomes" id="UP000281498">
    <property type="component" value="Unassembled WGS sequence"/>
</dbReference>
<dbReference type="PANTHER" id="PTHR39177:SF1">
    <property type="entry name" value="ABC TRANSPORTER PERMEASE YTRC-RELATED"/>
    <property type="match status" value="1"/>
</dbReference>
<feature type="transmembrane region" description="Helical" evidence="1">
    <location>
        <begin position="335"/>
        <end position="356"/>
    </location>
</feature>
<feature type="transmembrane region" description="Helical" evidence="1">
    <location>
        <begin position="151"/>
        <end position="176"/>
    </location>
</feature>
<keyword evidence="3" id="KW-1185">Reference proteome</keyword>
<feature type="transmembrane region" description="Helical" evidence="1">
    <location>
        <begin position="242"/>
        <end position="260"/>
    </location>
</feature>
<protein>
    <recommendedName>
        <fullName evidence="4">Multidrug ABC transporter permease</fullName>
    </recommendedName>
</protein>
<feature type="transmembrane region" description="Helical" evidence="1">
    <location>
        <begin position="304"/>
        <end position="323"/>
    </location>
</feature>
<keyword evidence="1" id="KW-0472">Membrane</keyword>
<gene>
    <name evidence="2" type="ORF">CR203_15210</name>
</gene>
<keyword evidence="1" id="KW-1133">Transmembrane helix</keyword>
<feature type="transmembrane region" description="Helical" evidence="1">
    <location>
        <begin position="280"/>
        <end position="298"/>
    </location>
</feature>
<evidence type="ECO:0000256" key="1">
    <source>
        <dbReference type="SAM" id="Phobius"/>
    </source>
</evidence>
<dbReference type="EMBL" id="PDOE01000006">
    <property type="protein sequence ID" value="RKL66631.1"/>
    <property type="molecule type" value="Genomic_DNA"/>
</dbReference>
<dbReference type="AlphaFoldDB" id="A0A3A9K8D5"/>
<accession>A0A3A9K8D5</accession>
<evidence type="ECO:0008006" key="4">
    <source>
        <dbReference type="Google" id="ProtNLM"/>
    </source>
</evidence>
<feature type="transmembrane region" description="Helical" evidence="1">
    <location>
        <begin position="20"/>
        <end position="41"/>
    </location>
</feature>
<proteinExistence type="predicted"/>
<keyword evidence="1" id="KW-0812">Transmembrane</keyword>
<name>A0A3A9K8D5_9BACI</name>
<dbReference type="RefSeq" id="WP_110935910.1">
    <property type="nucleotide sequence ID" value="NZ_KZ614146.1"/>
</dbReference>
<dbReference type="PANTHER" id="PTHR39177">
    <property type="entry name" value="ABC TRANSPORTER PERMEASE YTRC-RELATED"/>
    <property type="match status" value="1"/>
</dbReference>
<feature type="transmembrane region" description="Helical" evidence="1">
    <location>
        <begin position="69"/>
        <end position="90"/>
    </location>
</feature>
<organism evidence="2 3">
    <name type="scientific">Salipaludibacillus neizhouensis</name>
    <dbReference type="NCBI Taxonomy" id="885475"/>
    <lineage>
        <taxon>Bacteria</taxon>
        <taxon>Bacillati</taxon>
        <taxon>Bacillota</taxon>
        <taxon>Bacilli</taxon>
        <taxon>Bacillales</taxon>
        <taxon>Bacillaceae</taxon>
    </lineage>
</organism>
<feature type="transmembrane region" description="Helical" evidence="1">
    <location>
        <begin position="110"/>
        <end position="139"/>
    </location>
</feature>
<evidence type="ECO:0000313" key="2">
    <source>
        <dbReference type="EMBL" id="RKL66631.1"/>
    </source>
</evidence>
<dbReference type="InterPro" id="IPR053046">
    <property type="entry name" value="ABC-5_transporter"/>
</dbReference>
<dbReference type="OrthoDB" id="1706490at2"/>
<evidence type="ECO:0000313" key="3">
    <source>
        <dbReference type="Proteomes" id="UP000281498"/>
    </source>
</evidence>
<sequence>MKSKISLWNKALFNLQLRTVTWFGILLTLALLVMLPISIFVQEVRFGPESNLWFYSANSTLNTLSEFSLPFQLIVFAIFPVLLGIVLLNYSTKKEATYFMHSLPFTRQTLLTNTYLAGFVALLSPILITGIVLGILRFFLEDPFYSFVDLFAWIGLSTFILVFVFIVTMMIGILVGNGLLHGALTYTVIAVPALLIVLTLLNLQYFISGVALTSYTETLVTKGIFFVRLTDLYTNSFSILEYVIYIFIMVSLVLLSYLMYAKRPSEASDQAIVYPVVRSIFLYGLTYFAMLASGVYFTEALQGGFAWTMFGYVLGAFIAYTILQMILQKAIRLTWYWKGFLGYVVVIVLLMIPVNIGGGVYENKIPTTATVESVAIYSSYSYGNEESGEVPRLTDELSIEQVTELHKELKDYDHDDEEFYSWNTITFDYKLEDGSSLRREYSLGETGSKVTEDLRNNAEFKQAYDPIFQLNDLDVTYASIHGNLQGDEKRISDPEELQTLINLLEEDVTENPSQVLAQENAVSLGDLQFNIARGKDIHRDEYVMHDVGYVMLTKDHLRTINWLKENDYADSLLLSENIDSVTVVPSTGDDFYMEIDEVIYSSNSISDKFPDALVISEASEIEELLDAGQNHSNEDYVVIINNENDYRHYFFIDKEDIPDFVLEGLE</sequence>
<reference evidence="2 3" key="1">
    <citation type="submission" date="2017-10" db="EMBL/GenBank/DDBJ databases">
        <title>Bacillus sp. nov., a halophilic bacterium isolated from a Keqin Lake.</title>
        <authorList>
            <person name="Wang H."/>
        </authorList>
    </citation>
    <scope>NUCLEOTIDE SEQUENCE [LARGE SCALE GENOMIC DNA]</scope>
    <source>
        <strain evidence="2 3">KCTC 13187</strain>
    </source>
</reference>